<proteinExistence type="predicted"/>
<sequence>MSNDFDMAEQATGVGRKAVRSEGKSSETGADQLVFQDRKRSCGF</sequence>
<name>A0A0J1BDT7_RHOIS</name>
<dbReference type="EMBL" id="LECT01000026">
    <property type="protein sequence ID" value="KLU04700.1"/>
    <property type="molecule type" value="Genomic_DNA"/>
</dbReference>
<protein>
    <submittedName>
        <fullName evidence="2">Uncharacterized protein</fullName>
    </submittedName>
</protein>
<feature type="region of interest" description="Disordered" evidence="1">
    <location>
        <begin position="1"/>
        <end position="33"/>
    </location>
</feature>
<comment type="caution">
    <text evidence="2">The sequence shown here is derived from an EMBL/GenBank/DDBJ whole genome shotgun (WGS) entry which is preliminary data.</text>
</comment>
<evidence type="ECO:0000313" key="2">
    <source>
        <dbReference type="EMBL" id="KLU04700.1"/>
    </source>
</evidence>
<dbReference type="Proteomes" id="UP000036367">
    <property type="component" value="Unassembled WGS sequence"/>
</dbReference>
<gene>
    <name evidence="2" type="ORF">RISK_003322</name>
</gene>
<dbReference type="AlphaFoldDB" id="A0A0J1BDT7"/>
<reference evidence="2" key="1">
    <citation type="submission" date="2015-05" db="EMBL/GenBank/DDBJ databases">
        <title>Permanent draft genome of Rhodopirellula islandicus K833.</title>
        <authorList>
            <person name="Kizina J."/>
            <person name="Richter M."/>
            <person name="Glockner F.O."/>
            <person name="Harder J."/>
        </authorList>
    </citation>
    <scope>NUCLEOTIDE SEQUENCE [LARGE SCALE GENOMIC DNA]</scope>
    <source>
        <strain evidence="2">K833</strain>
    </source>
</reference>
<evidence type="ECO:0000256" key="1">
    <source>
        <dbReference type="SAM" id="MobiDB-lite"/>
    </source>
</evidence>
<accession>A0A0J1BDT7</accession>
<keyword evidence="3" id="KW-1185">Reference proteome</keyword>
<organism evidence="2 3">
    <name type="scientific">Rhodopirellula islandica</name>
    <dbReference type="NCBI Taxonomy" id="595434"/>
    <lineage>
        <taxon>Bacteria</taxon>
        <taxon>Pseudomonadati</taxon>
        <taxon>Planctomycetota</taxon>
        <taxon>Planctomycetia</taxon>
        <taxon>Pirellulales</taxon>
        <taxon>Pirellulaceae</taxon>
        <taxon>Rhodopirellula</taxon>
    </lineage>
</organism>
<evidence type="ECO:0000313" key="3">
    <source>
        <dbReference type="Proteomes" id="UP000036367"/>
    </source>
</evidence>